<gene>
    <name evidence="1" type="ORF">Sradi_7272100</name>
</gene>
<accession>A0AAW2IKP3</accession>
<proteinExistence type="predicted"/>
<organism evidence="1">
    <name type="scientific">Sesamum radiatum</name>
    <name type="common">Black benniseed</name>
    <dbReference type="NCBI Taxonomy" id="300843"/>
    <lineage>
        <taxon>Eukaryota</taxon>
        <taxon>Viridiplantae</taxon>
        <taxon>Streptophyta</taxon>
        <taxon>Embryophyta</taxon>
        <taxon>Tracheophyta</taxon>
        <taxon>Spermatophyta</taxon>
        <taxon>Magnoliopsida</taxon>
        <taxon>eudicotyledons</taxon>
        <taxon>Gunneridae</taxon>
        <taxon>Pentapetalae</taxon>
        <taxon>asterids</taxon>
        <taxon>lamiids</taxon>
        <taxon>Lamiales</taxon>
        <taxon>Pedaliaceae</taxon>
        <taxon>Sesamum</taxon>
    </lineage>
</organism>
<protein>
    <submittedName>
        <fullName evidence="1">Uncharacterized protein</fullName>
    </submittedName>
</protein>
<evidence type="ECO:0000313" key="1">
    <source>
        <dbReference type="EMBL" id="KAL0282085.1"/>
    </source>
</evidence>
<sequence>MAHRTSEFGLRVRTGTVLHQPSPTLSRAWNWASVPILDQAAMLLLETLFFEPCCAKLSTFLPIRATTVATASPSATHLQVHRRYRCLSCNDRGRILFLELTVLVHDSDCNWIRLMMTTSGIQSISHTNPRYSHRCT</sequence>
<name>A0AAW2IKP3_SESRA</name>
<dbReference type="AlphaFoldDB" id="A0AAW2IKP3"/>
<comment type="caution">
    <text evidence="1">The sequence shown here is derived from an EMBL/GenBank/DDBJ whole genome shotgun (WGS) entry which is preliminary data.</text>
</comment>
<reference evidence="1" key="1">
    <citation type="submission" date="2020-06" db="EMBL/GenBank/DDBJ databases">
        <authorList>
            <person name="Li T."/>
            <person name="Hu X."/>
            <person name="Zhang T."/>
            <person name="Song X."/>
            <person name="Zhang H."/>
            <person name="Dai N."/>
            <person name="Sheng W."/>
            <person name="Hou X."/>
            <person name="Wei L."/>
        </authorList>
    </citation>
    <scope>NUCLEOTIDE SEQUENCE</scope>
    <source>
        <strain evidence="1">G02</strain>
        <tissue evidence="1">Leaf</tissue>
    </source>
</reference>
<dbReference type="EMBL" id="JACGWJ010001489">
    <property type="protein sequence ID" value="KAL0282085.1"/>
    <property type="molecule type" value="Genomic_DNA"/>
</dbReference>
<reference evidence="1" key="2">
    <citation type="journal article" date="2024" name="Plant">
        <title>Genomic evolution and insights into agronomic trait innovations of Sesamum species.</title>
        <authorList>
            <person name="Miao H."/>
            <person name="Wang L."/>
            <person name="Qu L."/>
            <person name="Liu H."/>
            <person name="Sun Y."/>
            <person name="Le M."/>
            <person name="Wang Q."/>
            <person name="Wei S."/>
            <person name="Zheng Y."/>
            <person name="Lin W."/>
            <person name="Duan Y."/>
            <person name="Cao H."/>
            <person name="Xiong S."/>
            <person name="Wang X."/>
            <person name="Wei L."/>
            <person name="Li C."/>
            <person name="Ma Q."/>
            <person name="Ju M."/>
            <person name="Zhao R."/>
            <person name="Li G."/>
            <person name="Mu C."/>
            <person name="Tian Q."/>
            <person name="Mei H."/>
            <person name="Zhang T."/>
            <person name="Gao T."/>
            <person name="Zhang H."/>
        </authorList>
    </citation>
    <scope>NUCLEOTIDE SEQUENCE</scope>
    <source>
        <strain evidence="1">G02</strain>
    </source>
</reference>